<dbReference type="AlphaFoldDB" id="A0A2S2E6X4"/>
<reference evidence="1 2" key="1">
    <citation type="submission" date="2018-05" db="EMBL/GenBank/DDBJ databases">
        <title>Salinimonas sp. HMF8227 Genome sequencing and assembly.</title>
        <authorList>
            <person name="Kang H."/>
            <person name="Kang J."/>
            <person name="Cha I."/>
            <person name="Kim H."/>
            <person name="Joh K."/>
        </authorList>
    </citation>
    <scope>NUCLEOTIDE SEQUENCE [LARGE SCALE GENOMIC DNA]</scope>
    <source>
        <strain evidence="1 2">HMF8227</strain>
    </source>
</reference>
<accession>A0A2S2E6X4</accession>
<evidence type="ECO:0000313" key="1">
    <source>
        <dbReference type="EMBL" id="AWL13385.1"/>
    </source>
</evidence>
<dbReference type="OrthoDB" id="6336011at2"/>
<sequence>MKRAIIIAIEIALLIAVLRSPFAHYLLGDVRATVSDWIEAVATMGEREILRDFRERIEPTVSRLKPYQQDYVRDMTSSIAGIRHFKRYYCDRQDKNPYVYGQTRVYLCHEIRNLSLINPKD</sequence>
<organism evidence="1 2">
    <name type="scientific">Saliniradius amylolyticus</name>
    <dbReference type="NCBI Taxonomy" id="2183582"/>
    <lineage>
        <taxon>Bacteria</taxon>
        <taxon>Pseudomonadati</taxon>
        <taxon>Pseudomonadota</taxon>
        <taxon>Gammaproteobacteria</taxon>
        <taxon>Alteromonadales</taxon>
        <taxon>Alteromonadaceae</taxon>
        <taxon>Saliniradius</taxon>
    </lineage>
</organism>
<name>A0A2S2E6X4_9ALTE</name>
<evidence type="ECO:0000313" key="2">
    <source>
        <dbReference type="Proteomes" id="UP000245728"/>
    </source>
</evidence>
<dbReference type="EMBL" id="CP029347">
    <property type="protein sequence ID" value="AWL13385.1"/>
    <property type="molecule type" value="Genomic_DNA"/>
</dbReference>
<gene>
    <name evidence="1" type="ORF">HMF8227_02937</name>
</gene>
<dbReference type="Proteomes" id="UP000245728">
    <property type="component" value="Chromosome"/>
</dbReference>
<dbReference type="RefSeq" id="WP_109340888.1">
    <property type="nucleotide sequence ID" value="NZ_CP029347.1"/>
</dbReference>
<protein>
    <submittedName>
        <fullName evidence="1">Uncharacterized protein</fullName>
    </submittedName>
</protein>
<keyword evidence="2" id="KW-1185">Reference proteome</keyword>
<proteinExistence type="predicted"/>
<dbReference type="KEGG" id="salh:HMF8227_02937"/>